<name>X1K3X2_9ZZZZ</name>
<dbReference type="Gene3D" id="3.90.1070.10">
    <property type="match status" value="1"/>
</dbReference>
<organism evidence="1">
    <name type="scientific">marine sediment metagenome</name>
    <dbReference type="NCBI Taxonomy" id="412755"/>
    <lineage>
        <taxon>unclassified sequences</taxon>
        <taxon>metagenomes</taxon>
        <taxon>ecological metagenomes</taxon>
    </lineage>
</organism>
<sequence>MAEKIEAILIDVDGCIVPTNGDVSPGFYYGLEAISIWVKKASQGKFPSIGFCSGRDRNYVEAVSFFVGLPNSWSVIESGVALFNPATKELALNPDLTDGMKKVFKEITDKRIPKILEKHPELFLYPGNMICVALERKQGTKLSIENAYEAVKKEMADFHQRRLVQITHSDCAVDISPFGIDKASGLQFLSQHTGINLKKTLGIGDSNGDFPLFKKVGYVGCPKNASKECKSLVKKRGGFISPFAYAEGVVDVIKHFLKKG</sequence>
<dbReference type="AlphaFoldDB" id="X1K3X2"/>
<reference evidence="1" key="1">
    <citation type="journal article" date="2014" name="Front. Microbiol.">
        <title>High frequency of phylogenetically diverse reductive dehalogenase-homologous genes in deep subseafloor sedimentary metagenomes.</title>
        <authorList>
            <person name="Kawai M."/>
            <person name="Futagami T."/>
            <person name="Toyoda A."/>
            <person name="Takaki Y."/>
            <person name="Nishi S."/>
            <person name="Hori S."/>
            <person name="Arai W."/>
            <person name="Tsubouchi T."/>
            <person name="Morono Y."/>
            <person name="Uchiyama I."/>
            <person name="Ito T."/>
            <person name="Fujiyama A."/>
            <person name="Inagaki F."/>
            <person name="Takami H."/>
        </authorList>
    </citation>
    <scope>NUCLEOTIDE SEQUENCE</scope>
    <source>
        <strain evidence="1">Expedition CK06-06</strain>
    </source>
</reference>
<dbReference type="GO" id="GO:0005829">
    <property type="term" value="C:cytosol"/>
    <property type="evidence" value="ECO:0007669"/>
    <property type="project" value="TreeGrafter"/>
</dbReference>
<gene>
    <name evidence="1" type="ORF">S06H3_05193</name>
</gene>
<dbReference type="EMBL" id="BARV01001901">
    <property type="protein sequence ID" value="GAI01253.1"/>
    <property type="molecule type" value="Genomic_DNA"/>
</dbReference>
<proteinExistence type="predicted"/>
<dbReference type="Pfam" id="PF08282">
    <property type="entry name" value="Hydrolase_3"/>
    <property type="match status" value="1"/>
</dbReference>
<dbReference type="PANTHER" id="PTHR10000:SF8">
    <property type="entry name" value="HAD SUPERFAMILY HYDROLASE-LIKE, TYPE 3"/>
    <property type="match status" value="1"/>
</dbReference>
<dbReference type="SUPFAM" id="SSF56784">
    <property type="entry name" value="HAD-like"/>
    <property type="match status" value="1"/>
</dbReference>
<dbReference type="PANTHER" id="PTHR10000">
    <property type="entry name" value="PHOSPHOSERINE PHOSPHATASE"/>
    <property type="match status" value="1"/>
</dbReference>
<evidence type="ECO:0000313" key="1">
    <source>
        <dbReference type="EMBL" id="GAI01253.1"/>
    </source>
</evidence>
<protein>
    <recommendedName>
        <fullName evidence="2">Sucrose phosphatase-like domain-containing protein</fullName>
    </recommendedName>
</protein>
<dbReference type="Gene3D" id="3.40.50.1000">
    <property type="entry name" value="HAD superfamily/HAD-like"/>
    <property type="match status" value="1"/>
</dbReference>
<dbReference type="InterPro" id="IPR036412">
    <property type="entry name" value="HAD-like_sf"/>
</dbReference>
<comment type="caution">
    <text evidence="1">The sequence shown here is derived from an EMBL/GenBank/DDBJ whole genome shotgun (WGS) entry which is preliminary data.</text>
</comment>
<dbReference type="GO" id="GO:0016791">
    <property type="term" value="F:phosphatase activity"/>
    <property type="evidence" value="ECO:0007669"/>
    <property type="project" value="TreeGrafter"/>
</dbReference>
<accession>X1K3X2</accession>
<dbReference type="GO" id="GO:0000287">
    <property type="term" value="F:magnesium ion binding"/>
    <property type="evidence" value="ECO:0007669"/>
    <property type="project" value="TreeGrafter"/>
</dbReference>
<dbReference type="InterPro" id="IPR023214">
    <property type="entry name" value="HAD_sf"/>
</dbReference>
<evidence type="ECO:0008006" key="2">
    <source>
        <dbReference type="Google" id="ProtNLM"/>
    </source>
</evidence>